<evidence type="ECO:0000256" key="1">
    <source>
        <dbReference type="SAM" id="Coils"/>
    </source>
</evidence>
<dbReference type="AlphaFoldDB" id="A0A8S1R1A8"/>
<dbReference type="Proteomes" id="UP000692954">
    <property type="component" value="Unassembled WGS sequence"/>
</dbReference>
<reference evidence="3" key="1">
    <citation type="submission" date="2021-01" db="EMBL/GenBank/DDBJ databases">
        <authorList>
            <consortium name="Genoscope - CEA"/>
            <person name="William W."/>
        </authorList>
    </citation>
    <scope>NUCLEOTIDE SEQUENCE</scope>
</reference>
<name>A0A8S1R1A8_9CILI</name>
<feature type="coiled-coil region" evidence="1">
    <location>
        <begin position="493"/>
        <end position="521"/>
    </location>
</feature>
<comment type="caution">
    <text evidence="3">The sequence shown here is derived from an EMBL/GenBank/DDBJ whole genome shotgun (WGS) entry which is preliminary data.</text>
</comment>
<feature type="region of interest" description="Disordered" evidence="2">
    <location>
        <begin position="308"/>
        <end position="335"/>
    </location>
</feature>
<protein>
    <submittedName>
        <fullName evidence="3">Uncharacterized protein</fullName>
    </submittedName>
</protein>
<keyword evidence="4" id="KW-1185">Reference proteome</keyword>
<accession>A0A8S1R1A8</accession>
<evidence type="ECO:0000256" key="2">
    <source>
        <dbReference type="SAM" id="MobiDB-lite"/>
    </source>
</evidence>
<feature type="compositionally biased region" description="Basic and acidic residues" evidence="2">
    <location>
        <begin position="313"/>
        <end position="332"/>
    </location>
</feature>
<proteinExistence type="predicted"/>
<evidence type="ECO:0000313" key="4">
    <source>
        <dbReference type="Proteomes" id="UP000692954"/>
    </source>
</evidence>
<dbReference type="OrthoDB" id="305096at2759"/>
<gene>
    <name evidence="3" type="ORF">PSON_ATCC_30995.1.T1300062</name>
</gene>
<evidence type="ECO:0000313" key="3">
    <source>
        <dbReference type="EMBL" id="CAD8121134.1"/>
    </source>
</evidence>
<organism evidence="3 4">
    <name type="scientific">Paramecium sonneborni</name>
    <dbReference type="NCBI Taxonomy" id="65129"/>
    <lineage>
        <taxon>Eukaryota</taxon>
        <taxon>Sar</taxon>
        <taxon>Alveolata</taxon>
        <taxon>Ciliophora</taxon>
        <taxon>Intramacronucleata</taxon>
        <taxon>Oligohymenophorea</taxon>
        <taxon>Peniculida</taxon>
        <taxon>Parameciidae</taxon>
        <taxon>Paramecium</taxon>
    </lineage>
</organism>
<sequence>MSSFHNSHNSEVQSPRIKPKLTDDQKFHLINQFFVKRLKFPTLSNGIIDEAISQDFMPFDDKDKILRDPNKLSIFFLKLDPQSPRTKEALNQLELGENACHIFTFQQFQMPELHPIQNLINYMNYLSEKYKELLRIVSTRNLIKKHEKELQSKNKLNKSHTQQNTSSFLTDGGAIVIPTKLTTIMSKSFNTRSFDFLQTSFEEKLEMQAKKSQGYLQTLTRHKQLEEEKLKSLHDYYQQKVPIMAKKVETVKQMNKIKQQERKKIFQDRQKKTLEKIHELEIKDREQRIKIQEYLNKKQEITLQNKVQFDSQHNQEQREQQERNQRKEEERKEKKKLAAYMEDQQIELIMEKQIEKEYIAEQLLLKLKEEMNQKRQLSIQKQEQAQQKVIQTQIEYQQNKLEQYIKFADLSNKMVEEQMSIKNEQLGLVKTKLATQFKRVRKNKEKLNHLLEKKIESIKKKENDKNISGRLQSIQSSIDIKIKEQSEKNKMRLQRALNNTRAFAEEREREQQRIIDKLIEENQKQRYLKNQKEQYSQAILKQHLLQRQSVDKIVFQ</sequence>
<dbReference type="EMBL" id="CAJJDN010000130">
    <property type="protein sequence ID" value="CAD8121134.1"/>
    <property type="molecule type" value="Genomic_DNA"/>
</dbReference>
<keyword evidence="1" id="KW-0175">Coiled coil</keyword>